<dbReference type="NCBIfam" id="NF040570">
    <property type="entry name" value="guided_TnpB"/>
    <property type="match status" value="1"/>
</dbReference>
<dbReference type="NCBIfam" id="NF038281">
    <property type="entry name" value="IS200_TnpB"/>
    <property type="match status" value="1"/>
</dbReference>
<evidence type="ECO:0000256" key="1">
    <source>
        <dbReference type="ARBA" id="ARBA00008761"/>
    </source>
</evidence>
<dbReference type="InterPro" id="IPR010095">
    <property type="entry name" value="Cas12f1-like_TNB"/>
</dbReference>
<gene>
    <name evidence="11" type="ORF">SAMEA4364220_00233</name>
</gene>
<feature type="domain" description="Transposase putative helix-turn-helix" evidence="10">
    <location>
        <begin position="1"/>
        <end position="46"/>
    </location>
</feature>
<dbReference type="NCBIfam" id="TIGR01766">
    <property type="entry name" value="IS200/IS605 family accessory protein TnpB-like domain"/>
    <property type="match status" value="1"/>
</dbReference>
<protein>
    <submittedName>
        <fullName evidence="11">Transposase, IS605 OrfB family</fullName>
    </submittedName>
</protein>
<comment type="similarity">
    <text evidence="1">In the C-terminal section; belongs to the transposase 35 family.</text>
</comment>
<evidence type="ECO:0000256" key="5">
    <source>
        <dbReference type="ARBA" id="ARBA00022833"/>
    </source>
</evidence>
<dbReference type="Pfam" id="PF12323">
    <property type="entry name" value="HTH_OrfB_IS605"/>
    <property type="match status" value="1"/>
</dbReference>
<evidence type="ECO:0000259" key="9">
    <source>
        <dbReference type="Pfam" id="PF07282"/>
    </source>
</evidence>
<dbReference type="PANTHER" id="PTHR30405:SF25">
    <property type="entry name" value="RNA-GUIDED DNA ENDONUCLEASE INSQ-RELATED"/>
    <property type="match status" value="1"/>
</dbReference>
<feature type="domain" description="Probable transposase IS891/IS1136/IS1341" evidence="8">
    <location>
        <begin position="172"/>
        <end position="278"/>
    </location>
</feature>
<evidence type="ECO:0000313" key="12">
    <source>
        <dbReference type="Proteomes" id="UP000215383"/>
    </source>
</evidence>
<evidence type="ECO:0000259" key="10">
    <source>
        <dbReference type="Pfam" id="PF12323"/>
    </source>
</evidence>
<evidence type="ECO:0000256" key="6">
    <source>
        <dbReference type="ARBA" id="ARBA00023125"/>
    </source>
</evidence>
<keyword evidence="12" id="KW-1185">Reference proteome</keyword>
<evidence type="ECO:0000256" key="3">
    <source>
        <dbReference type="ARBA" id="ARBA00022578"/>
    </source>
</evidence>
<sequence length="369" mass="43474">MEKAYKFRIYPNKTQESLLQKTFGCVRFIYNHFLDRRIKAYEQNKKNIGYNECSKELTQLKKEKKWLKEPDKSSLQNALKNLDTAYKNFFNRQKAGFPKFKSKKNRYKSYKTNMTNNNIVFLGNKIKLPKIGKIKIRDKYCQIEGRILSATVSQTPSGKYYVALCCTDLPQPEFIKTNKYVGLDLGIKDFVITSDAIKYSNPKYLQKSLTRLAKLQRELSRKTKGSSNWEKVRVKVAKLHDRIANQRRNLLHQVTCQLIRNYDVICLEDLQVKNMMKNHKLARNIADVSWSEFMRQLTYKAKWFGRVIVKINKFYPSSQLCHICGYKNIEVKDLNVREWNCPECKTHHDRDVNAAINIRDEGLRILNIA</sequence>
<evidence type="ECO:0000313" key="11">
    <source>
        <dbReference type="EMBL" id="SNU94592.1"/>
    </source>
</evidence>
<name>A0A239TAQ7_9FIRM</name>
<evidence type="ECO:0000256" key="2">
    <source>
        <dbReference type="ARBA" id="ARBA00011044"/>
    </source>
</evidence>
<proteinExistence type="inferred from homology"/>
<dbReference type="InterPro" id="IPR021027">
    <property type="entry name" value="Transposase_put_HTH"/>
</dbReference>
<comment type="similarity">
    <text evidence="2">In the N-terminal section; belongs to the transposase 2 family.</text>
</comment>
<dbReference type="Pfam" id="PF07282">
    <property type="entry name" value="Cas12f1-like_TNB"/>
    <property type="match status" value="1"/>
</dbReference>
<dbReference type="GO" id="GO:0046872">
    <property type="term" value="F:metal ion binding"/>
    <property type="evidence" value="ECO:0007669"/>
    <property type="project" value="UniProtKB-KW"/>
</dbReference>
<feature type="domain" description="Cas12f1-like TNB" evidence="9">
    <location>
        <begin position="290"/>
        <end position="358"/>
    </location>
</feature>
<keyword evidence="5" id="KW-0862">Zinc</keyword>
<keyword evidence="7" id="KW-0233">DNA recombination</keyword>
<reference evidence="11 12" key="1">
    <citation type="submission" date="2017-06" db="EMBL/GenBank/DDBJ databases">
        <authorList>
            <consortium name="Pathogen Informatics"/>
        </authorList>
    </citation>
    <scope>NUCLEOTIDE SEQUENCE [LARGE SCALE GENOMIC DNA]</scope>
    <source>
        <strain evidence="11 12">NCTC10570</strain>
    </source>
</reference>
<dbReference type="AlphaFoldDB" id="A0A239TAQ7"/>
<keyword evidence="6" id="KW-0238">DNA-binding</keyword>
<dbReference type="GeneID" id="78506272"/>
<dbReference type="PANTHER" id="PTHR30405">
    <property type="entry name" value="TRANSPOSASE"/>
    <property type="match status" value="1"/>
</dbReference>
<dbReference type="GO" id="GO:0003677">
    <property type="term" value="F:DNA binding"/>
    <property type="evidence" value="ECO:0007669"/>
    <property type="project" value="UniProtKB-KW"/>
</dbReference>
<dbReference type="InterPro" id="IPR051399">
    <property type="entry name" value="RNA-guided_DNA_endo/Transpos"/>
</dbReference>
<dbReference type="Pfam" id="PF01385">
    <property type="entry name" value="OrfB_IS605"/>
    <property type="match status" value="1"/>
</dbReference>
<dbReference type="InterPro" id="IPR001959">
    <property type="entry name" value="Transposase"/>
</dbReference>
<dbReference type="RefSeq" id="WP_095197713.1">
    <property type="nucleotide sequence ID" value="NZ_LT906446.1"/>
</dbReference>
<organism evidence="11 12">
    <name type="scientific">Megamonas hypermegale</name>
    <dbReference type="NCBI Taxonomy" id="158847"/>
    <lineage>
        <taxon>Bacteria</taxon>
        <taxon>Bacillati</taxon>
        <taxon>Bacillota</taxon>
        <taxon>Negativicutes</taxon>
        <taxon>Selenomonadales</taxon>
        <taxon>Selenomonadaceae</taxon>
        <taxon>Megamonas</taxon>
    </lineage>
</organism>
<dbReference type="GO" id="GO:0006310">
    <property type="term" value="P:DNA recombination"/>
    <property type="evidence" value="ECO:0007669"/>
    <property type="project" value="UniProtKB-KW"/>
</dbReference>
<accession>A0A239TAQ7</accession>
<dbReference type="Proteomes" id="UP000215383">
    <property type="component" value="Chromosome 1"/>
</dbReference>
<keyword evidence="3" id="KW-0815">Transposition</keyword>
<evidence type="ECO:0000259" key="8">
    <source>
        <dbReference type="Pfam" id="PF01385"/>
    </source>
</evidence>
<evidence type="ECO:0000256" key="7">
    <source>
        <dbReference type="ARBA" id="ARBA00023172"/>
    </source>
</evidence>
<dbReference type="GO" id="GO:0032196">
    <property type="term" value="P:transposition"/>
    <property type="evidence" value="ECO:0007669"/>
    <property type="project" value="UniProtKB-KW"/>
</dbReference>
<dbReference type="InterPro" id="IPR053522">
    <property type="entry name" value="RNA-guided_endonuclease_TnpB"/>
</dbReference>
<keyword evidence="4" id="KW-0479">Metal-binding</keyword>
<evidence type="ECO:0000256" key="4">
    <source>
        <dbReference type="ARBA" id="ARBA00022723"/>
    </source>
</evidence>
<dbReference type="EMBL" id="LT906446">
    <property type="protein sequence ID" value="SNU94592.1"/>
    <property type="molecule type" value="Genomic_DNA"/>
</dbReference>